<feature type="domain" description="General stress protein 17M-like" evidence="1">
    <location>
        <begin position="33"/>
        <end position="80"/>
    </location>
</feature>
<gene>
    <name evidence="2" type="ORF">DL346_16440</name>
</gene>
<keyword evidence="3" id="KW-1185">Reference proteome</keyword>
<comment type="caution">
    <text evidence="2">The sequence shown here is derived from an EMBL/GenBank/DDBJ whole genome shotgun (WGS) entry which is preliminary data.</text>
</comment>
<dbReference type="AlphaFoldDB" id="A0A328U265"/>
<organism evidence="2 3">
    <name type="scientific">Paenibacillus montanisoli</name>
    <dbReference type="NCBI Taxonomy" id="2081970"/>
    <lineage>
        <taxon>Bacteria</taxon>
        <taxon>Bacillati</taxon>
        <taxon>Bacillota</taxon>
        <taxon>Bacilli</taxon>
        <taxon>Bacillales</taxon>
        <taxon>Paenibacillaceae</taxon>
        <taxon>Paenibacillus</taxon>
    </lineage>
</organism>
<dbReference type="Pfam" id="PF11181">
    <property type="entry name" value="YflT"/>
    <property type="match status" value="1"/>
</dbReference>
<evidence type="ECO:0000313" key="2">
    <source>
        <dbReference type="EMBL" id="RAP74985.1"/>
    </source>
</evidence>
<evidence type="ECO:0000259" key="1">
    <source>
        <dbReference type="Pfam" id="PF11181"/>
    </source>
</evidence>
<dbReference type="Proteomes" id="UP000249260">
    <property type="component" value="Unassembled WGS sequence"/>
</dbReference>
<proteinExistence type="predicted"/>
<name>A0A328U265_9BACL</name>
<dbReference type="OrthoDB" id="2680195at2"/>
<dbReference type="EMBL" id="QLUW01000003">
    <property type="protein sequence ID" value="RAP74985.1"/>
    <property type="molecule type" value="Genomic_DNA"/>
</dbReference>
<protein>
    <recommendedName>
        <fullName evidence="1">General stress protein 17M-like domain-containing protein</fullName>
    </recommendedName>
</protein>
<evidence type="ECO:0000313" key="3">
    <source>
        <dbReference type="Proteomes" id="UP000249260"/>
    </source>
</evidence>
<reference evidence="2 3" key="1">
    <citation type="submission" date="2018-06" db="EMBL/GenBank/DDBJ databases">
        <title>Paenibacillus montanisoli sp. nov., isolated from mountain area soil.</title>
        <authorList>
            <person name="Wu M."/>
        </authorList>
    </citation>
    <scope>NUCLEOTIDE SEQUENCE [LARGE SCALE GENOMIC DNA]</scope>
    <source>
        <strain evidence="2 3">RA17</strain>
    </source>
</reference>
<dbReference type="InterPro" id="IPR025889">
    <property type="entry name" value="GSP17M-like_dom"/>
</dbReference>
<accession>A0A328U265</accession>
<sequence>MGIYPIPSGLILPKRGIPILVLRDAEAKDMRYKIGIFNTENEAVAAVQALEQAGFTRNELSVFAKDREHSRRIEAETDVHADEMTDLLLTRAAADDHGVEDIRVLAPGAPVSGLGMAGAYIGGLTYPNNGLLVAAAMLDDDHGVEHALADFGISSSDTGACREALARGAVIVTVDLGDSKDADGPDLTRGGAAEATMRSCNAARIL</sequence>